<dbReference type="InterPro" id="IPR000560">
    <property type="entry name" value="His_Pase_clade-2"/>
</dbReference>
<dbReference type="SUPFAM" id="SSF53254">
    <property type="entry name" value="Phosphoglycerate mutase-like"/>
    <property type="match status" value="1"/>
</dbReference>
<evidence type="ECO:0000256" key="1">
    <source>
        <dbReference type="ARBA" id="ARBA00005375"/>
    </source>
</evidence>
<dbReference type="RefSeq" id="WP_075710204.1">
    <property type="nucleotide sequence ID" value="NZ_MJMJ01000043.1"/>
</dbReference>
<dbReference type="PANTHER" id="PTHR11567">
    <property type="entry name" value="ACID PHOSPHATASE-RELATED"/>
    <property type="match status" value="1"/>
</dbReference>
<evidence type="ECO:0000313" key="4">
    <source>
        <dbReference type="Proteomes" id="UP000186313"/>
    </source>
</evidence>
<dbReference type="OrthoDB" id="395886at2"/>
<dbReference type="GO" id="GO:0030288">
    <property type="term" value="C:outer membrane-bounded periplasmic space"/>
    <property type="evidence" value="ECO:0007669"/>
    <property type="project" value="TreeGrafter"/>
</dbReference>
<dbReference type="PROSITE" id="PS00778">
    <property type="entry name" value="HIS_ACID_PHOSPHAT_2"/>
    <property type="match status" value="1"/>
</dbReference>
<reference evidence="3 4" key="1">
    <citation type="submission" date="2016-09" db="EMBL/GenBank/DDBJ databases">
        <title>Genomic Taxonomy of the Vibrionaceae.</title>
        <authorList>
            <person name="Gonzalez-Castillo A."/>
            <person name="Gomez-Gil B."/>
            <person name="Enciso-Ibarra K."/>
        </authorList>
    </citation>
    <scope>NUCLEOTIDE SEQUENCE [LARGE SCALE GENOMIC DNA]</scope>
    <source>
        <strain evidence="3 4">CAIM 703</strain>
    </source>
</reference>
<dbReference type="NCBIfam" id="NF007553">
    <property type="entry name" value="PRK10173.1"/>
    <property type="match status" value="1"/>
</dbReference>
<keyword evidence="2" id="KW-0732">Signal</keyword>
<dbReference type="PROSITE" id="PS00616">
    <property type="entry name" value="HIS_ACID_PHOSPHAT_1"/>
    <property type="match status" value="1"/>
</dbReference>
<comment type="caution">
    <text evidence="3">The sequence shown here is derived from an EMBL/GenBank/DDBJ whole genome shotgun (WGS) entry which is preliminary data.</text>
</comment>
<feature type="chain" id="PRO_5012186879" evidence="2">
    <location>
        <begin position="22"/>
        <end position="420"/>
    </location>
</feature>
<organism evidence="3 4">
    <name type="scientific">Vibrio panuliri</name>
    <dbReference type="NCBI Taxonomy" id="1381081"/>
    <lineage>
        <taxon>Bacteria</taxon>
        <taxon>Pseudomonadati</taxon>
        <taxon>Pseudomonadota</taxon>
        <taxon>Gammaproteobacteria</taxon>
        <taxon>Vibrionales</taxon>
        <taxon>Vibrionaceae</taxon>
        <taxon>Vibrio</taxon>
    </lineage>
</organism>
<dbReference type="CDD" id="cd07061">
    <property type="entry name" value="HP_HAP_like"/>
    <property type="match status" value="1"/>
</dbReference>
<dbReference type="Pfam" id="PF00328">
    <property type="entry name" value="His_Phos_2"/>
    <property type="match status" value="1"/>
</dbReference>
<dbReference type="AlphaFoldDB" id="A0A1Q9HAX3"/>
<accession>A0A1Q9HAX3</accession>
<evidence type="ECO:0000256" key="2">
    <source>
        <dbReference type="SAM" id="SignalP"/>
    </source>
</evidence>
<dbReference type="InterPro" id="IPR029033">
    <property type="entry name" value="His_PPase_superfam"/>
</dbReference>
<dbReference type="STRING" id="1381081.BIY22_11805"/>
<dbReference type="PANTHER" id="PTHR11567:SF135">
    <property type="entry name" value="GLUCOSE-1-PHOSPHATASE"/>
    <property type="match status" value="1"/>
</dbReference>
<comment type="similarity">
    <text evidence="1">Belongs to the histidine acid phosphatase family.</text>
</comment>
<dbReference type="InterPro" id="IPR050645">
    <property type="entry name" value="Histidine_acid_phosphatase"/>
</dbReference>
<dbReference type="Proteomes" id="UP000186313">
    <property type="component" value="Unassembled WGS sequence"/>
</dbReference>
<proteinExistence type="inferred from homology"/>
<feature type="signal peptide" evidence="2">
    <location>
        <begin position="1"/>
        <end position="21"/>
    </location>
</feature>
<gene>
    <name evidence="3" type="ORF">BIY22_11805</name>
</gene>
<protein>
    <submittedName>
        <fullName evidence="3">Bifunctional glucose-1-phosphatase/inositol phosphatase</fullName>
    </submittedName>
</protein>
<sequence length="420" mass="46272">MKYNKVALGTLLALCSTAVLAQSAGNSNPAPKGYTLEQVVLVSRHGLRAPLATGDSTLGKSSAYAFPAWETKGSWLTPKGQVLEAYFGHYIKDWLVENGLFEKNVCPKAEQVTVYTNSKQRTIATGEFFAAGAFPGCNLPVENREAIDTMDYTFSPVIRDGSEAFKKAGLKAMEEEASSTGIAGMNKELKPAYDLLNKIVDYKDSPACKETGICDISKIPTTLSFNKDKEPGINGPLRLGTIISDAFILQYYDGYPMEDVAWGKIKNNKEWLELAQIKDKYGEVLFGAPLVAKHVAKPLLDYVDKTMKTGSEEELTVLVGHDSNVVSLLSALNVKPYVLPDTFENTPIGGKIAIERWQSPKGQELVRLEYIYQTSDQIRNLVPLDLKTPAQHVTLEMADCPTDKHGFCSFETFKEKLAKF</sequence>
<evidence type="ECO:0000313" key="3">
    <source>
        <dbReference type="EMBL" id="OLQ86325.1"/>
    </source>
</evidence>
<dbReference type="EMBL" id="MJMJ01000043">
    <property type="protein sequence ID" value="OLQ86325.1"/>
    <property type="molecule type" value="Genomic_DNA"/>
</dbReference>
<dbReference type="InterPro" id="IPR033379">
    <property type="entry name" value="Acid_Pase_AS"/>
</dbReference>
<dbReference type="GO" id="GO:0050308">
    <property type="term" value="F:sugar-phosphatase activity"/>
    <property type="evidence" value="ECO:0007669"/>
    <property type="project" value="TreeGrafter"/>
</dbReference>
<dbReference type="Gene3D" id="3.40.50.1240">
    <property type="entry name" value="Phosphoglycerate mutase-like"/>
    <property type="match status" value="2"/>
</dbReference>
<name>A0A1Q9HAX3_9VIBR</name>